<sequence>MARFGYTSATVIALVGLAVAAPTPLARRDVSAEDLSQLVLFAEYSAASYCTPNLNSTGDKLLCAPGNCPTVEEAETTTLAEFYEENEYGDVAGFLAADTTNELIVVSFRGSRTIDTWIANLDFGKDSLDDLCSGCEVHGGFWKSWEVVADTVTSGIDSALETYPGFTVVFTGHSFGAALATLGAAQLRDAGYAIEHYGYGSPRVGNEALAQYITDQGGNYRVTHTVDIVPRLPPMAFGFSHLSPEYWVTSETDVTPTTADIQVIEGVGSRDGNAGEDVQLSSAHGWYLIDINACQ</sequence>
<dbReference type="Pfam" id="PF03893">
    <property type="entry name" value="Lipase3_N"/>
    <property type="match status" value="1"/>
</dbReference>
<organism evidence="11 12">
    <name type="scientific">Aspergillus versicolor CBS 583.65</name>
    <dbReference type="NCBI Taxonomy" id="1036611"/>
    <lineage>
        <taxon>Eukaryota</taxon>
        <taxon>Fungi</taxon>
        <taxon>Dikarya</taxon>
        <taxon>Ascomycota</taxon>
        <taxon>Pezizomycotina</taxon>
        <taxon>Eurotiomycetes</taxon>
        <taxon>Eurotiomycetidae</taxon>
        <taxon>Eurotiales</taxon>
        <taxon>Aspergillaceae</taxon>
        <taxon>Aspergillus</taxon>
        <taxon>Aspergillus subgen. Nidulantes</taxon>
    </lineage>
</organism>
<dbReference type="RefSeq" id="XP_040671895.1">
    <property type="nucleotide sequence ID" value="XM_040807612.1"/>
</dbReference>
<dbReference type="GeneID" id="63723123"/>
<dbReference type="CDD" id="cd00519">
    <property type="entry name" value="Lipase_3"/>
    <property type="match status" value="1"/>
</dbReference>
<evidence type="ECO:0000313" key="12">
    <source>
        <dbReference type="Proteomes" id="UP000184073"/>
    </source>
</evidence>
<evidence type="ECO:0000256" key="6">
    <source>
        <dbReference type="ARBA" id="ARBA00037991"/>
    </source>
</evidence>
<keyword evidence="3 8" id="KW-0732">Signal</keyword>
<evidence type="ECO:0000259" key="10">
    <source>
        <dbReference type="Pfam" id="PF03893"/>
    </source>
</evidence>
<accession>A0A1L9PXF0</accession>
<dbReference type="Gene3D" id="3.40.50.1820">
    <property type="entry name" value="alpha/beta hydrolase"/>
    <property type="match status" value="1"/>
</dbReference>
<evidence type="ECO:0000256" key="1">
    <source>
        <dbReference type="ARBA" id="ARBA00013091"/>
    </source>
</evidence>
<evidence type="ECO:0000256" key="7">
    <source>
        <dbReference type="ARBA" id="ARBA00041313"/>
    </source>
</evidence>
<dbReference type="GO" id="GO:0030600">
    <property type="term" value="F:feruloyl esterase activity"/>
    <property type="evidence" value="ECO:0007669"/>
    <property type="project" value="UniProtKB-EC"/>
</dbReference>
<dbReference type="InterPro" id="IPR002921">
    <property type="entry name" value="Fungal_lipase-type"/>
</dbReference>
<evidence type="ECO:0000259" key="9">
    <source>
        <dbReference type="Pfam" id="PF01764"/>
    </source>
</evidence>
<dbReference type="InterPro" id="IPR005592">
    <property type="entry name" value="Mono/diacylglycerol_lipase_N"/>
</dbReference>
<dbReference type="OrthoDB" id="426718at2759"/>
<evidence type="ECO:0000256" key="8">
    <source>
        <dbReference type="SAM" id="SignalP"/>
    </source>
</evidence>
<dbReference type="GO" id="GO:0016042">
    <property type="term" value="P:lipid catabolic process"/>
    <property type="evidence" value="ECO:0007669"/>
    <property type="project" value="InterPro"/>
</dbReference>
<dbReference type="EC" id="3.1.1.73" evidence="1"/>
<feature type="chain" id="PRO_5012950858" description="feruloyl esterase" evidence="8">
    <location>
        <begin position="21"/>
        <end position="295"/>
    </location>
</feature>
<proteinExistence type="inferred from homology"/>
<comment type="similarity">
    <text evidence="6">Belongs to the AB hydrolase superfamily. FaeA family.</text>
</comment>
<dbReference type="Pfam" id="PF01764">
    <property type="entry name" value="Lipase_3"/>
    <property type="match status" value="1"/>
</dbReference>
<feature type="domain" description="Mono-/di-acylglycerol lipase N-terminal" evidence="10">
    <location>
        <begin position="14"/>
        <end position="78"/>
    </location>
</feature>
<dbReference type="InterPro" id="IPR051299">
    <property type="entry name" value="AB_hydrolase_lip/est"/>
</dbReference>
<dbReference type="AlphaFoldDB" id="A0A1L9PXF0"/>
<feature type="domain" description="Fungal lipase-type" evidence="9">
    <location>
        <begin position="105"/>
        <end position="235"/>
    </location>
</feature>
<dbReference type="PANTHER" id="PTHR46640">
    <property type="entry name" value="TRIACYLGLYCEROL LIPASE, PUTATIVE (AFU_ORTHOLOGUE AFUA_6G06510)-RELATED"/>
    <property type="match status" value="1"/>
</dbReference>
<dbReference type="Proteomes" id="UP000184073">
    <property type="component" value="Unassembled WGS sequence"/>
</dbReference>
<comment type="catalytic activity">
    <reaction evidence="5">
        <text>feruloyl-polysaccharide + H2O = ferulate + polysaccharide.</text>
        <dbReference type="EC" id="3.1.1.73"/>
    </reaction>
</comment>
<dbReference type="SUPFAM" id="SSF53474">
    <property type="entry name" value="alpha/beta-Hydrolases"/>
    <property type="match status" value="1"/>
</dbReference>
<evidence type="ECO:0000256" key="5">
    <source>
        <dbReference type="ARBA" id="ARBA00034075"/>
    </source>
</evidence>
<keyword evidence="4" id="KW-0378">Hydrolase</keyword>
<evidence type="ECO:0000313" key="11">
    <source>
        <dbReference type="EMBL" id="OJJ06133.1"/>
    </source>
</evidence>
<dbReference type="InterPro" id="IPR029058">
    <property type="entry name" value="AB_hydrolase_fold"/>
</dbReference>
<evidence type="ECO:0000256" key="2">
    <source>
        <dbReference type="ARBA" id="ARBA00022487"/>
    </source>
</evidence>
<dbReference type="PANTHER" id="PTHR46640:SF1">
    <property type="entry name" value="FUNGAL LIPASE-LIKE DOMAIN-CONTAINING PROTEIN-RELATED"/>
    <property type="match status" value="1"/>
</dbReference>
<reference evidence="12" key="1">
    <citation type="journal article" date="2017" name="Genome Biol.">
        <title>Comparative genomics reveals high biological diversity and specific adaptations in the industrially and medically important fungal genus Aspergillus.</title>
        <authorList>
            <person name="de Vries R.P."/>
            <person name="Riley R."/>
            <person name="Wiebenga A."/>
            <person name="Aguilar-Osorio G."/>
            <person name="Amillis S."/>
            <person name="Uchima C.A."/>
            <person name="Anderluh G."/>
            <person name="Asadollahi M."/>
            <person name="Askin M."/>
            <person name="Barry K."/>
            <person name="Battaglia E."/>
            <person name="Bayram O."/>
            <person name="Benocci T."/>
            <person name="Braus-Stromeyer S.A."/>
            <person name="Caldana C."/>
            <person name="Canovas D."/>
            <person name="Cerqueira G.C."/>
            <person name="Chen F."/>
            <person name="Chen W."/>
            <person name="Choi C."/>
            <person name="Clum A."/>
            <person name="Dos Santos R.A."/>
            <person name="Damasio A.R."/>
            <person name="Diallinas G."/>
            <person name="Emri T."/>
            <person name="Fekete E."/>
            <person name="Flipphi M."/>
            <person name="Freyberg S."/>
            <person name="Gallo A."/>
            <person name="Gournas C."/>
            <person name="Habgood R."/>
            <person name="Hainaut M."/>
            <person name="Harispe M.L."/>
            <person name="Henrissat B."/>
            <person name="Hilden K.S."/>
            <person name="Hope R."/>
            <person name="Hossain A."/>
            <person name="Karabika E."/>
            <person name="Karaffa L."/>
            <person name="Karanyi Z."/>
            <person name="Krasevec N."/>
            <person name="Kuo A."/>
            <person name="Kusch H."/>
            <person name="LaButti K."/>
            <person name="Lagendijk E.L."/>
            <person name="Lapidus A."/>
            <person name="Levasseur A."/>
            <person name="Lindquist E."/>
            <person name="Lipzen A."/>
            <person name="Logrieco A.F."/>
            <person name="MacCabe A."/>
            <person name="Maekelae M.R."/>
            <person name="Malavazi I."/>
            <person name="Melin P."/>
            <person name="Meyer V."/>
            <person name="Mielnichuk N."/>
            <person name="Miskei M."/>
            <person name="Molnar A.P."/>
            <person name="Mule G."/>
            <person name="Ngan C.Y."/>
            <person name="Orejas M."/>
            <person name="Orosz E."/>
            <person name="Ouedraogo J.P."/>
            <person name="Overkamp K.M."/>
            <person name="Park H.-S."/>
            <person name="Perrone G."/>
            <person name="Piumi F."/>
            <person name="Punt P.J."/>
            <person name="Ram A.F."/>
            <person name="Ramon A."/>
            <person name="Rauscher S."/>
            <person name="Record E."/>
            <person name="Riano-Pachon D.M."/>
            <person name="Robert V."/>
            <person name="Roehrig J."/>
            <person name="Ruller R."/>
            <person name="Salamov A."/>
            <person name="Salih N.S."/>
            <person name="Samson R.A."/>
            <person name="Sandor E."/>
            <person name="Sanguinetti M."/>
            <person name="Schuetze T."/>
            <person name="Sepcic K."/>
            <person name="Shelest E."/>
            <person name="Sherlock G."/>
            <person name="Sophianopoulou V."/>
            <person name="Squina F.M."/>
            <person name="Sun H."/>
            <person name="Susca A."/>
            <person name="Todd R.B."/>
            <person name="Tsang A."/>
            <person name="Unkles S.E."/>
            <person name="van de Wiele N."/>
            <person name="van Rossen-Uffink D."/>
            <person name="Oliveira J.V."/>
            <person name="Vesth T.C."/>
            <person name="Visser J."/>
            <person name="Yu J.-H."/>
            <person name="Zhou M."/>
            <person name="Andersen M.R."/>
            <person name="Archer D.B."/>
            <person name="Baker S.E."/>
            <person name="Benoit I."/>
            <person name="Brakhage A.A."/>
            <person name="Braus G.H."/>
            <person name="Fischer R."/>
            <person name="Frisvad J.C."/>
            <person name="Goldman G.H."/>
            <person name="Houbraken J."/>
            <person name="Oakley B."/>
            <person name="Pocsi I."/>
            <person name="Scazzocchio C."/>
            <person name="Seiboth B."/>
            <person name="vanKuyk P.A."/>
            <person name="Wortman J."/>
            <person name="Dyer P.S."/>
            <person name="Grigoriev I.V."/>
        </authorList>
    </citation>
    <scope>NUCLEOTIDE SEQUENCE [LARGE SCALE GENOMIC DNA]</scope>
    <source>
        <strain evidence="12">CBS 583.65</strain>
    </source>
</reference>
<feature type="signal peptide" evidence="8">
    <location>
        <begin position="1"/>
        <end position="20"/>
    </location>
</feature>
<gene>
    <name evidence="11" type="ORF">ASPVEDRAFT_139916</name>
</gene>
<evidence type="ECO:0000256" key="3">
    <source>
        <dbReference type="ARBA" id="ARBA00022729"/>
    </source>
</evidence>
<dbReference type="EMBL" id="KV878134">
    <property type="protein sequence ID" value="OJJ06133.1"/>
    <property type="molecule type" value="Genomic_DNA"/>
</dbReference>
<name>A0A1L9PXF0_ASPVE</name>
<protein>
    <recommendedName>
        <fullName evidence="1">feruloyl esterase</fullName>
        <ecNumber evidence="1">3.1.1.73</ecNumber>
    </recommendedName>
    <alternativeName>
        <fullName evidence="7">Ferulic acid esterase A</fullName>
    </alternativeName>
</protein>
<keyword evidence="2" id="KW-0719">Serine esterase</keyword>
<keyword evidence="12" id="KW-1185">Reference proteome</keyword>
<dbReference type="VEuPathDB" id="FungiDB:ASPVEDRAFT_139916"/>
<evidence type="ECO:0000256" key="4">
    <source>
        <dbReference type="ARBA" id="ARBA00022801"/>
    </source>
</evidence>
<dbReference type="STRING" id="1036611.A0A1L9PXF0"/>